<reference evidence="8 9" key="1">
    <citation type="journal article" date="2022" name="G3 (Bethesda)">
        <title>Whole-genome sequence and methylome profiling of the almond [Prunus dulcis (Mill.) D.A. Webb] cultivar 'Nonpareil'.</title>
        <authorList>
            <person name="D'Amico-Willman K.M."/>
            <person name="Ouma W.Z."/>
            <person name="Meulia T."/>
            <person name="Sideli G.M."/>
            <person name="Gradziel T.M."/>
            <person name="Fresnedo-Ramirez J."/>
        </authorList>
    </citation>
    <scope>NUCLEOTIDE SEQUENCE [LARGE SCALE GENOMIC DNA]</scope>
    <source>
        <strain evidence="8">Clone GOH B32 T37-40</strain>
    </source>
</reference>
<gene>
    <name evidence="8" type="ORF">L3X38_003629</name>
</gene>
<proteinExistence type="predicted"/>
<comment type="caution">
    <text evidence="8">The sequence shown here is derived from an EMBL/GenBank/DDBJ whole genome shotgun (WGS) entry which is preliminary data.</text>
</comment>
<dbReference type="GO" id="GO:0003677">
    <property type="term" value="F:DNA binding"/>
    <property type="evidence" value="ECO:0007669"/>
    <property type="project" value="UniProtKB-KW"/>
</dbReference>
<sequence length="235" mass="27313">MIIGDELPFSHVENVGFRDLMREVQPKFDPASRRTIARDVWNLFQLENEKVFTITVDNATPSDKMISYMKGMKELDNSIVAISNSVRYIHSSAARWNSTYLLLEGALKYQKAFERMLEDDGDPHFVAYFTDDDVEHRKKRVGPPTSNDWDCARVMIKFLKLYYEATLKFSGSKEVTSHQAFHQMCAIFVQLQKFCRSEDSLMKSIATSMKRKFDKYWGKVEDINKLLLITIVLDP</sequence>
<dbReference type="InterPro" id="IPR012337">
    <property type="entry name" value="RNaseH-like_sf"/>
</dbReference>
<evidence type="ECO:0000259" key="7">
    <source>
        <dbReference type="Pfam" id="PF14372"/>
    </source>
</evidence>
<evidence type="ECO:0000256" key="1">
    <source>
        <dbReference type="ARBA" id="ARBA00004123"/>
    </source>
</evidence>
<evidence type="ECO:0000313" key="9">
    <source>
        <dbReference type="Proteomes" id="UP001054821"/>
    </source>
</evidence>
<evidence type="ECO:0000313" key="8">
    <source>
        <dbReference type="EMBL" id="KAI5350738.1"/>
    </source>
</evidence>
<dbReference type="PANTHER" id="PTHR46481">
    <property type="entry name" value="ZINC FINGER BED DOMAIN-CONTAINING PROTEIN 4"/>
    <property type="match status" value="1"/>
</dbReference>
<comment type="subcellular location">
    <subcellularLocation>
        <location evidence="1">Nucleus</location>
    </subcellularLocation>
</comment>
<dbReference type="Proteomes" id="UP001054821">
    <property type="component" value="Chromosome 1"/>
</dbReference>
<evidence type="ECO:0000256" key="5">
    <source>
        <dbReference type="ARBA" id="ARBA00023125"/>
    </source>
</evidence>
<evidence type="ECO:0000256" key="4">
    <source>
        <dbReference type="ARBA" id="ARBA00022833"/>
    </source>
</evidence>
<keyword evidence="9" id="KW-1185">Reference proteome</keyword>
<organism evidence="8 9">
    <name type="scientific">Prunus dulcis</name>
    <name type="common">Almond</name>
    <name type="synonym">Amygdalus dulcis</name>
    <dbReference type="NCBI Taxonomy" id="3755"/>
    <lineage>
        <taxon>Eukaryota</taxon>
        <taxon>Viridiplantae</taxon>
        <taxon>Streptophyta</taxon>
        <taxon>Embryophyta</taxon>
        <taxon>Tracheophyta</taxon>
        <taxon>Spermatophyta</taxon>
        <taxon>Magnoliopsida</taxon>
        <taxon>eudicotyledons</taxon>
        <taxon>Gunneridae</taxon>
        <taxon>Pentapetalae</taxon>
        <taxon>rosids</taxon>
        <taxon>fabids</taxon>
        <taxon>Rosales</taxon>
        <taxon>Rosaceae</taxon>
        <taxon>Amygdaloideae</taxon>
        <taxon>Amygdaleae</taxon>
        <taxon>Prunus</taxon>
    </lineage>
</organism>
<evidence type="ECO:0000256" key="2">
    <source>
        <dbReference type="ARBA" id="ARBA00022723"/>
    </source>
</evidence>
<keyword evidence="5" id="KW-0238">DNA-binding</keyword>
<evidence type="ECO:0000256" key="6">
    <source>
        <dbReference type="ARBA" id="ARBA00023242"/>
    </source>
</evidence>
<keyword evidence="6" id="KW-0539">Nucleus</keyword>
<evidence type="ECO:0000256" key="3">
    <source>
        <dbReference type="ARBA" id="ARBA00022771"/>
    </source>
</evidence>
<keyword evidence="2" id="KW-0479">Metal-binding</keyword>
<dbReference type="GO" id="GO:0008270">
    <property type="term" value="F:zinc ion binding"/>
    <property type="evidence" value="ECO:0007669"/>
    <property type="project" value="UniProtKB-KW"/>
</dbReference>
<keyword evidence="3" id="KW-0863">Zinc-finger</keyword>
<protein>
    <recommendedName>
        <fullName evidence="7">hAT-like transposase RNase-H fold domain-containing protein</fullName>
    </recommendedName>
</protein>
<feature type="domain" description="hAT-like transposase RNase-H fold" evidence="7">
    <location>
        <begin position="170"/>
        <end position="235"/>
    </location>
</feature>
<name>A0AAD4ZMF2_PRUDU</name>
<dbReference type="EMBL" id="JAJFAZ020000001">
    <property type="protein sequence ID" value="KAI5350738.1"/>
    <property type="molecule type" value="Genomic_DNA"/>
</dbReference>
<dbReference type="SUPFAM" id="SSF53098">
    <property type="entry name" value="Ribonuclease H-like"/>
    <property type="match status" value="1"/>
</dbReference>
<dbReference type="AlphaFoldDB" id="A0AAD4ZMF2"/>
<dbReference type="InterPro" id="IPR025525">
    <property type="entry name" value="hAT-like_transposase_RNase-H"/>
</dbReference>
<dbReference type="PANTHER" id="PTHR46481:SF10">
    <property type="entry name" value="ZINC FINGER BED DOMAIN-CONTAINING PROTEIN 39"/>
    <property type="match status" value="1"/>
</dbReference>
<dbReference type="Pfam" id="PF14372">
    <property type="entry name" value="hAT-like_RNase-H"/>
    <property type="match status" value="1"/>
</dbReference>
<keyword evidence="4" id="KW-0862">Zinc</keyword>
<accession>A0AAD4ZMF2</accession>
<dbReference type="GO" id="GO:0005634">
    <property type="term" value="C:nucleus"/>
    <property type="evidence" value="ECO:0007669"/>
    <property type="project" value="UniProtKB-SubCell"/>
</dbReference>
<dbReference type="InterPro" id="IPR052035">
    <property type="entry name" value="ZnF_BED_domain_contain"/>
</dbReference>